<dbReference type="InterPro" id="IPR036942">
    <property type="entry name" value="Beta-barrel_TonB_sf"/>
</dbReference>
<dbReference type="PANTHER" id="PTHR32552">
    <property type="entry name" value="FERRICHROME IRON RECEPTOR-RELATED"/>
    <property type="match status" value="1"/>
</dbReference>
<evidence type="ECO:0000256" key="5">
    <source>
        <dbReference type="ARBA" id="ARBA00022692"/>
    </source>
</evidence>
<dbReference type="InterPro" id="IPR000531">
    <property type="entry name" value="Beta-barrel_TonB"/>
</dbReference>
<comment type="subcellular location">
    <subcellularLocation>
        <location evidence="1 11">Cell outer membrane</location>
        <topology evidence="1 11">Multi-pass membrane protein</topology>
    </subcellularLocation>
</comment>
<evidence type="ECO:0000256" key="7">
    <source>
        <dbReference type="ARBA" id="ARBA00023065"/>
    </source>
</evidence>
<keyword evidence="7" id="KW-0406">Ion transport</keyword>
<evidence type="ECO:0000313" key="17">
    <source>
        <dbReference type="Proteomes" id="UP000012043"/>
    </source>
</evidence>
<keyword evidence="17" id="KW-1185">Reference proteome</keyword>
<keyword evidence="3 11" id="KW-1134">Transmembrane beta strand</keyword>
<evidence type="ECO:0000256" key="3">
    <source>
        <dbReference type="ARBA" id="ARBA00022452"/>
    </source>
</evidence>
<dbReference type="AlphaFoldDB" id="J2IGA4"/>
<dbReference type="InterPro" id="IPR039426">
    <property type="entry name" value="TonB-dep_rcpt-like"/>
</dbReference>
<evidence type="ECO:0000256" key="12">
    <source>
        <dbReference type="RuleBase" id="RU003357"/>
    </source>
</evidence>
<comment type="caution">
    <text evidence="16">The sequence shown here is derived from an EMBL/GenBank/DDBJ whole genome shotgun (WGS) entry which is preliminary data.</text>
</comment>
<evidence type="ECO:0000256" key="8">
    <source>
        <dbReference type="ARBA" id="ARBA00023077"/>
    </source>
</evidence>
<keyword evidence="16" id="KW-0675">Receptor</keyword>
<proteinExistence type="inferred from homology"/>
<feature type="domain" description="TonB-dependent receptor-like beta-barrel" evidence="14">
    <location>
        <begin position="305"/>
        <end position="759"/>
    </location>
</feature>
<evidence type="ECO:0000256" key="6">
    <source>
        <dbReference type="ARBA" id="ARBA00023004"/>
    </source>
</evidence>
<dbReference type="GO" id="GO:0009279">
    <property type="term" value="C:cell outer membrane"/>
    <property type="evidence" value="ECO:0007669"/>
    <property type="project" value="UniProtKB-SubCell"/>
</dbReference>
<organism evidence="16 17">
    <name type="scientific">Alishewanella aestuarii B11</name>
    <dbReference type="NCBI Taxonomy" id="1197174"/>
    <lineage>
        <taxon>Bacteria</taxon>
        <taxon>Pseudomonadati</taxon>
        <taxon>Pseudomonadota</taxon>
        <taxon>Gammaproteobacteria</taxon>
        <taxon>Alteromonadales</taxon>
        <taxon>Alteromonadaceae</taxon>
        <taxon>Alishewanella</taxon>
    </lineage>
</organism>
<dbReference type="EMBL" id="ALAB01000007">
    <property type="protein sequence ID" value="EJI86252.1"/>
    <property type="molecule type" value="Genomic_DNA"/>
</dbReference>
<dbReference type="Proteomes" id="UP000012043">
    <property type="component" value="Unassembled WGS sequence"/>
</dbReference>
<dbReference type="PATRIC" id="fig|1197174.4.peg.953"/>
<evidence type="ECO:0000259" key="14">
    <source>
        <dbReference type="Pfam" id="PF00593"/>
    </source>
</evidence>
<reference evidence="16 17" key="1">
    <citation type="journal article" date="2012" name="J. Bacteriol.">
        <title>Genome Sequence of Pectin-Degrading Alishewanella aestuarii Strain B11T, Isolated from Tidal Flat Sediment.</title>
        <authorList>
            <person name="Jung J."/>
            <person name="Choi S."/>
            <person name="Chun J."/>
            <person name="Park W."/>
        </authorList>
    </citation>
    <scope>NUCLEOTIDE SEQUENCE [LARGE SCALE GENOMIC DNA]</scope>
    <source>
        <strain evidence="16 17">B11</strain>
    </source>
</reference>
<keyword evidence="5 11" id="KW-0812">Transmembrane</keyword>
<keyword evidence="2 11" id="KW-0813">Transport</keyword>
<name>J2IGA4_9ALTE</name>
<dbReference type="Pfam" id="PF00593">
    <property type="entry name" value="TonB_dep_Rec_b-barrel"/>
    <property type="match status" value="1"/>
</dbReference>
<evidence type="ECO:0000256" key="10">
    <source>
        <dbReference type="ARBA" id="ARBA00023237"/>
    </source>
</evidence>
<evidence type="ECO:0000259" key="15">
    <source>
        <dbReference type="Pfam" id="PF07715"/>
    </source>
</evidence>
<dbReference type="PROSITE" id="PS52016">
    <property type="entry name" value="TONB_DEPENDENT_REC_3"/>
    <property type="match status" value="1"/>
</dbReference>
<evidence type="ECO:0000256" key="9">
    <source>
        <dbReference type="ARBA" id="ARBA00023136"/>
    </source>
</evidence>
<dbReference type="PANTHER" id="PTHR32552:SF81">
    <property type="entry name" value="TONB-DEPENDENT OUTER MEMBRANE RECEPTOR"/>
    <property type="match status" value="1"/>
</dbReference>
<dbReference type="Pfam" id="PF07715">
    <property type="entry name" value="Plug"/>
    <property type="match status" value="1"/>
</dbReference>
<evidence type="ECO:0000313" key="16">
    <source>
        <dbReference type="EMBL" id="EJI86252.1"/>
    </source>
</evidence>
<evidence type="ECO:0000256" key="4">
    <source>
        <dbReference type="ARBA" id="ARBA00022496"/>
    </source>
</evidence>
<keyword evidence="6" id="KW-0408">Iron</keyword>
<gene>
    <name evidence="16" type="ORF">AEST_09730</name>
</gene>
<dbReference type="RefSeq" id="WP_008607429.1">
    <property type="nucleotide sequence ID" value="NZ_ALAB01000007.1"/>
</dbReference>
<protein>
    <submittedName>
        <fullName evidence="16">TonB-dependent receptor</fullName>
    </submittedName>
</protein>
<evidence type="ECO:0000256" key="11">
    <source>
        <dbReference type="PROSITE-ProRule" id="PRU01360"/>
    </source>
</evidence>
<dbReference type="Gene3D" id="2.40.170.20">
    <property type="entry name" value="TonB-dependent receptor, beta-barrel domain"/>
    <property type="match status" value="2"/>
</dbReference>
<keyword evidence="9 11" id="KW-0472">Membrane</keyword>
<keyword evidence="4" id="KW-0410">Iron transport</keyword>
<evidence type="ECO:0000256" key="1">
    <source>
        <dbReference type="ARBA" id="ARBA00004571"/>
    </source>
</evidence>
<dbReference type="InterPro" id="IPR012910">
    <property type="entry name" value="Plug_dom"/>
</dbReference>
<keyword evidence="10 11" id="KW-0998">Cell outer membrane</keyword>
<keyword evidence="13" id="KW-0732">Signal</keyword>
<dbReference type="SUPFAM" id="SSF56935">
    <property type="entry name" value="Porins"/>
    <property type="match status" value="1"/>
</dbReference>
<evidence type="ECO:0000256" key="13">
    <source>
        <dbReference type="SAM" id="SignalP"/>
    </source>
</evidence>
<feature type="signal peptide" evidence="13">
    <location>
        <begin position="1"/>
        <end position="26"/>
    </location>
</feature>
<feature type="domain" description="TonB-dependent receptor plug" evidence="15">
    <location>
        <begin position="52"/>
        <end position="146"/>
    </location>
</feature>
<feature type="chain" id="PRO_5003748825" evidence="13">
    <location>
        <begin position="27"/>
        <end position="799"/>
    </location>
</feature>
<dbReference type="GO" id="GO:0006826">
    <property type="term" value="P:iron ion transport"/>
    <property type="evidence" value="ECO:0007669"/>
    <property type="project" value="UniProtKB-KW"/>
</dbReference>
<evidence type="ECO:0000256" key="2">
    <source>
        <dbReference type="ARBA" id="ARBA00022448"/>
    </source>
</evidence>
<comment type="similarity">
    <text evidence="11 12">Belongs to the TonB-dependent receptor family.</text>
</comment>
<sequence length="799" mass="90134">MNKKLKLSCLSLAMASVLIPGTTAYANEEEAKDTKDIEVITVTSRKRVETLVEVPMNVTSVSAMEIADRNLITKEDLQRTLAGAASPTGVLILRGLSGGNSAAPSTTSSFTDDIPFNFVDLYDTEAVEVLRGPQGTLWGSNAIGGTIRVITQKPRLDTFEFISSAQTKSTKNVGGNELQAWAAINIPLIDDTLAMRITGHNSHKPGAIVNANTGVQRKVEDSYLRTQVLWQINDDTNVNFGYYNVSSNSIGTRIADLSQPTGRRIASTTPNPDSLWGYDVAYTVQPCQAGQNRAECFGNVTNRSKRDYLIWESMDNWLETETNLFTVTANIDNVFNFADLTYAGSYRQFQEDSLDNWSRLDMADMVKTWIINYDKISRVTHEFRIQDNGQQDSVKWTVGAFYDKDWRGAIPNRQYQYHQKDAASIAVFSDWNDWVDWQDYWGELGIFNVGQLGQALYGDSSKNYNFYYDGQYAREFALFGEVSYIIKTDNIGRFELTGGIRYFDLEDYASYGYSGIWEAREGRAVLSQGEESGNRKKVSIAWLPDSSNMSIYALYSEGYRPGGNNAPLANACRNDEFAGAFQERYKSDSIDNYEIGYKANTGRLQFSTAIYQINWNDVWASVYMPSCGFSYTANAAKARSRGLEWESKYSFDHDLDLIFNASYTNSKMLSDVPSLQAKAGQDMTQVPKYNAYLGLDKGLSLFDKQTYLRLDIEAYGEYKSHFNARLDGSDTSPSYQRVNLSSRMELNDNIRLSFYINNVFDKQIDLYRQARTRSGSTNNLNVLFAPERSFTLRVDYTFL</sequence>
<keyword evidence="8 12" id="KW-0798">TonB box</keyword>
<accession>J2IGA4</accession>